<dbReference type="GO" id="GO:0016757">
    <property type="term" value="F:glycosyltransferase activity"/>
    <property type="evidence" value="ECO:0007669"/>
    <property type="project" value="UniProtKB-KW"/>
</dbReference>
<sequence length="204" mass="22610">MLKRVVPYKGESAYRVKVGELTRELPIVQVDKGLWIASDADLVLGDVEFISHAAELVSRKIRHFNPEVIVAPEAKALPLAFQVAKNLGHNRVVFARKSIKAYMSDYLLADAKSITTSEKQVLVLTGRDAEYLRGKRVCLLDDVVSTGGTLKALESITSRAGGKVVCKASIWIEGPWYDGELVFLEELPVFLSEEKLKDLERVLG</sequence>
<dbReference type="InterPro" id="IPR029057">
    <property type="entry name" value="PRTase-like"/>
</dbReference>
<dbReference type="CDD" id="cd06223">
    <property type="entry name" value="PRTases_typeI"/>
    <property type="match status" value="1"/>
</dbReference>
<keyword evidence="2" id="KW-0328">Glycosyltransferase</keyword>
<dbReference type="Gene3D" id="3.40.50.2020">
    <property type="match status" value="1"/>
</dbReference>
<proteinExistence type="predicted"/>
<dbReference type="Proteomes" id="UP000244066">
    <property type="component" value="Unassembled WGS sequence"/>
</dbReference>
<keyword evidence="2" id="KW-0808">Transferase</keyword>
<organism evidence="2 3">
    <name type="scientific">Candidatus Terraquivivens tikiterensis</name>
    <dbReference type="NCBI Taxonomy" id="1980982"/>
    <lineage>
        <taxon>Archaea</taxon>
        <taxon>Nitrososphaerota</taxon>
        <taxon>Candidatus Wolframiiraptoraceae</taxon>
        <taxon>Candidatus Terraquivivens</taxon>
    </lineage>
</organism>
<dbReference type="Pfam" id="PF00156">
    <property type="entry name" value="Pribosyltran"/>
    <property type="match status" value="1"/>
</dbReference>
<accession>A0A2R7Y638</accession>
<evidence type="ECO:0000259" key="1">
    <source>
        <dbReference type="Pfam" id="PF00156"/>
    </source>
</evidence>
<dbReference type="PANTHER" id="PTHR43218:SF1">
    <property type="entry name" value="PHOSPHORIBOSYLTRANSFERASE"/>
    <property type="match status" value="1"/>
</dbReference>
<gene>
    <name evidence="2" type="ORF">B9J98_02580</name>
</gene>
<evidence type="ECO:0000313" key="2">
    <source>
        <dbReference type="EMBL" id="PUA32984.1"/>
    </source>
</evidence>
<protein>
    <submittedName>
        <fullName evidence="2">Phosphoribosyltransferase</fullName>
    </submittedName>
</protein>
<reference evidence="2 3" key="1">
    <citation type="submission" date="2017-04" db="EMBL/GenBank/DDBJ databases">
        <title>Draft Aigarchaeota genome from a New Zealand hot spring.</title>
        <authorList>
            <person name="Reysenbach A.-L."/>
            <person name="Donaho J.A."/>
            <person name="Gerhart J."/>
            <person name="Kelley J.F."/>
            <person name="Kouba K."/>
            <person name="Podar M."/>
            <person name="Stott M."/>
        </authorList>
    </citation>
    <scope>NUCLEOTIDE SEQUENCE [LARGE SCALE GENOMIC DNA]</scope>
    <source>
        <strain evidence="2">NZ13_MG1</strain>
    </source>
</reference>
<name>A0A2R7Y638_9ARCH</name>
<dbReference type="EMBL" id="NDWU01000005">
    <property type="protein sequence ID" value="PUA32984.1"/>
    <property type="molecule type" value="Genomic_DNA"/>
</dbReference>
<dbReference type="AlphaFoldDB" id="A0A2R7Y638"/>
<dbReference type="PANTHER" id="PTHR43218">
    <property type="entry name" value="PHOSPHORIBOSYLTRANSFERASE-RELATED"/>
    <property type="match status" value="1"/>
</dbReference>
<evidence type="ECO:0000313" key="3">
    <source>
        <dbReference type="Proteomes" id="UP000244066"/>
    </source>
</evidence>
<feature type="domain" description="Phosphoribosyltransferase" evidence="1">
    <location>
        <begin position="49"/>
        <end position="156"/>
    </location>
</feature>
<dbReference type="SUPFAM" id="SSF53271">
    <property type="entry name" value="PRTase-like"/>
    <property type="match status" value="1"/>
</dbReference>
<dbReference type="InterPro" id="IPR000836">
    <property type="entry name" value="PRTase_dom"/>
</dbReference>
<comment type="caution">
    <text evidence="2">The sequence shown here is derived from an EMBL/GenBank/DDBJ whole genome shotgun (WGS) entry which is preliminary data.</text>
</comment>
<dbReference type="NCBIfam" id="NF005592">
    <property type="entry name" value="PRK07322.1"/>
    <property type="match status" value="1"/>
</dbReference>